<name>A0A7J5Z2P4_DISMA</name>
<feature type="region of interest" description="Disordered" evidence="1">
    <location>
        <begin position="101"/>
        <end position="130"/>
    </location>
</feature>
<dbReference type="PANTHER" id="PTHR31025">
    <property type="entry name" value="SI:CH211-196P9.1-RELATED"/>
    <property type="match status" value="1"/>
</dbReference>
<protein>
    <submittedName>
        <fullName evidence="2">Uncharacterized protein</fullName>
    </submittedName>
</protein>
<dbReference type="EMBL" id="JAAKFY010000006">
    <property type="protein sequence ID" value="KAF3856112.1"/>
    <property type="molecule type" value="Genomic_DNA"/>
</dbReference>
<dbReference type="Proteomes" id="UP000518266">
    <property type="component" value="Unassembled WGS sequence"/>
</dbReference>
<accession>A0A7J5Z2P4</accession>
<gene>
    <name evidence="2" type="ORF">F7725_016835</name>
</gene>
<proteinExistence type="predicted"/>
<organism evidence="2 3">
    <name type="scientific">Dissostichus mawsoni</name>
    <name type="common">Antarctic cod</name>
    <dbReference type="NCBI Taxonomy" id="36200"/>
    <lineage>
        <taxon>Eukaryota</taxon>
        <taxon>Metazoa</taxon>
        <taxon>Chordata</taxon>
        <taxon>Craniata</taxon>
        <taxon>Vertebrata</taxon>
        <taxon>Euteleostomi</taxon>
        <taxon>Actinopterygii</taxon>
        <taxon>Neopterygii</taxon>
        <taxon>Teleostei</taxon>
        <taxon>Neoteleostei</taxon>
        <taxon>Acanthomorphata</taxon>
        <taxon>Eupercaria</taxon>
        <taxon>Perciformes</taxon>
        <taxon>Notothenioidei</taxon>
        <taxon>Nototheniidae</taxon>
        <taxon>Dissostichus</taxon>
    </lineage>
</organism>
<keyword evidence="3" id="KW-1185">Reference proteome</keyword>
<evidence type="ECO:0000313" key="3">
    <source>
        <dbReference type="Proteomes" id="UP000518266"/>
    </source>
</evidence>
<evidence type="ECO:0000256" key="1">
    <source>
        <dbReference type="SAM" id="MobiDB-lite"/>
    </source>
</evidence>
<sequence length="207" mass="22776">MSQPAHLRVILSDHAVQKLTLPSGIPGTVEELNSVGFLFALPDILGKLAEVIYEYTAYPSSAQLSQVAEALIKKIPALKNQDLTMDFMDGSSEVLVNSLKRKPAEDQTPAKNAEVNYLPPHPQGETSGSLEKKRVDLLSEVMKRDARATVVVEGTKAVEGKDIPRCCALLMGIIYALNLSYRKELKYTFEVFQKLFLELDGLKASAK</sequence>
<evidence type="ECO:0000313" key="2">
    <source>
        <dbReference type="EMBL" id="KAF3856112.1"/>
    </source>
</evidence>
<reference evidence="2 3" key="1">
    <citation type="submission" date="2020-03" db="EMBL/GenBank/DDBJ databases">
        <title>Dissostichus mawsoni Genome sequencing and assembly.</title>
        <authorList>
            <person name="Park H."/>
        </authorList>
    </citation>
    <scope>NUCLEOTIDE SEQUENCE [LARGE SCALE GENOMIC DNA]</scope>
    <source>
        <strain evidence="2">DM0001</strain>
        <tissue evidence="2">Muscle</tissue>
    </source>
</reference>
<dbReference type="PANTHER" id="PTHR31025:SF25">
    <property type="entry name" value="ZINC FINGER (C2H2)-60"/>
    <property type="match status" value="1"/>
</dbReference>
<dbReference type="OrthoDB" id="8999651at2759"/>
<dbReference type="AlphaFoldDB" id="A0A7J5Z2P4"/>
<comment type="caution">
    <text evidence="2">The sequence shown here is derived from an EMBL/GenBank/DDBJ whole genome shotgun (WGS) entry which is preliminary data.</text>
</comment>